<name>A0ABP9VR70_9BACT</name>
<organism evidence="1 2">
    <name type="scientific">Novipirellula caenicola</name>
    <dbReference type="NCBI Taxonomy" id="1536901"/>
    <lineage>
        <taxon>Bacteria</taxon>
        <taxon>Pseudomonadati</taxon>
        <taxon>Planctomycetota</taxon>
        <taxon>Planctomycetia</taxon>
        <taxon>Pirellulales</taxon>
        <taxon>Pirellulaceae</taxon>
        <taxon>Novipirellula</taxon>
    </lineage>
</organism>
<reference evidence="1 2" key="1">
    <citation type="submission" date="2024-02" db="EMBL/GenBank/DDBJ databases">
        <title>Rhodopirellula caenicola NBRC 110016.</title>
        <authorList>
            <person name="Ichikawa N."/>
            <person name="Katano-Makiyama Y."/>
            <person name="Hidaka K."/>
        </authorList>
    </citation>
    <scope>NUCLEOTIDE SEQUENCE [LARGE SCALE GENOMIC DNA]</scope>
    <source>
        <strain evidence="1 2">NBRC 110016</strain>
    </source>
</reference>
<dbReference type="EMBL" id="BAABRO010000003">
    <property type="protein sequence ID" value="GAA5506718.1"/>
    <property type="molecule type" value="Genomic_DNA"/>
</dbReference>
<evidence type="ECO:0000313" key="2">
    <source>
        <dbReference type="Proteomes" id="UP001416858"/>
    </source>
</evidence>
<dbReference type="Proteomes" id="UP001416858">
    <property type="component" value="Unassembled WGS sequence"/>
</dbReference>
<accession>A0ABP9VR70</accession>
<proteinExistence type="predicted"/>
<evidence type="ECO:0000313" key="1">
    <source>
        <dbReference type="EMBL" id="GAA5506718.1"/>
    </source>
</evidence>
<comment type="caution">
    <text evidence="1">The sequence shown here is derived from an EMBL/GenBank/DDBJ whole genome shotgun (WGS) entry which is preliminary data.</text>
</comment>
<sequence>MSHTAEPAKAAAKAILDALPDDASWDDVQYHLYVRQQIDAGLEDDATGRLIDTDEMRRRLVEHKAQRGKVAG</sequence>
<gene>
    <name evidence="1" type="ORF">Rcae01_02171</name>
</gene>
<evidence type="ECO:0008006" key="3">
    <source>
        <dbReference type="Google" id="ProtNLM"/>
    </source>
</evidence>
<dbReference type="RefSeq" id="WP_345683630.1">
    <property type="nucleotide sequence ID" value="NZ_BAABRO010000003.1"/>
</dbReference>
<keyword evidence="2" id="KW-1185">Reference proteome</keyword>
<protein>
    <recommendedName>
        <fullName evidence="3">Addiction module component</fullName>
    </recommendedName>
</protein>